<dbReference type="Pfam" id="PF25838">
    <property type="entry name" value="Apionate_lact_M"/>
    <property type="match status" value="1"/>
</dbReference>
<gene>
    <name evidence="3" type="ORF">PU630_13415</name>
</gene>
<evidence type="ECO:0000259" key="2">
    <source>
        <dbReference type="Pfam" id="PF25838"/>
    </source>
</evidence>
<reference evidence="3 4" key="1">
    <citation type="submission" date="2023-03" db="EMBL/GenBank/DDBJ databases">
        <title>Genome sequence of Microbacterium sp. KACC 23027.</title>
        <authorList>
            <person name="Kim S."/>
            <person name="Heo J."/>
            <person name="Kwon S.-W."/>
        </authorList>
    </citation>
    <scope>NUCLEOTIDE SEQUENCE [LARGE SCALE GENOMIC DNA]</scope>
    <source>
        <strain evidence="3 4">KACC 23027</strain>
    </source>
</reference>
<evidence type="ECO:0000259" key="1">
    <source>
        <dbReference type="Pfam" id="PF25837"/>
    </source>
</evidence>
<keyword evidence="4" id="KW-1185">Reference proteome</keyword>
<evidence type="ECO:0000313" key="4">
    <source>
        <dbReference type="Proteomes" id="UP001214553"/>
    </source>
</evidence>
<feature type="domain" description="D-apionate lactonase TIM barrel" evidence="2">
    <location>
        <begin position="259"/>
        <end position="510"/>
    </location>
</feature>
<proteinExistence type="predicted"/>
<evidence type="ECO:0000313" key="3">
    <source>
        <dbReference type="EMBL" id="WEG08226.1"/>
    </source>
</evidence>
<dbReference type="Proteomes" id="UP001214553">
    <property type="component" value="Chromosome"/>
</dbReference>
<dbReference type="EMBL" id="CP119108">
    <property type="protein sequence ID" value="WEG08226.1"/>
    <property type="molecule type" value="Genomic_DNA"/>
</dbReference>
<name>A0ABY8BVP1_9MICO</name>
<organism evidence="3 4">
    <name type="scientific">Microbacterium horticulturae</name>
    <dbReference type="NCBI Taxonomy" id="3028316"/>
    <lineage>
        <taxon>Bacteria</taxon>
        <taxon>Bacillati</taxon>
        <taxon>Actinomycetota</taxon>
        <taxon>Actinomycetes</taxon>
        <taxon>Micrococcales</taxon>
        <taxon>Microbacteriaceae</taxon>
        <taxon>Microbacterium</taxon>
    </lineage>
</organism>
<dbReference type="Pfam" id="PF25837">
    <property type="entry name" value="Apionate_lact_N"/>
    <property type="match status" value="1"/>
</dbReference>
<sequence length="569" mass="59472">MDWWQPDRSWRAGDWTLRLRGDELADIAFAGRPVLRSIRAVVRDHDWNTAALVVDGIGESAGGLTLQVRASGAVTGLSGTVRAAASGRTLTVELDLAVAADLDTNRTGLVVLHPADLAGAGLRVRHGDGSHEDTLFPAAISPHQPVFDITTLSWRAAGLDVEATFSGDVFEMEDQRNWTDASYKTYSRPLALPFPYRLGAGTHVRQRIEVRAGRDGGDTGGEDAAAAAIALAAAGPFPEISLGAATAPAPAPRVEPIGQAVLVELDLAAPNWHAALDRAATAGLPLDVRLVARDTHSLDAAAQALRGRSVARVAAFRADGEGAHVSDAALVAALRAALGRAGVVAAVIGGARSHFTEFNREHHRLPDALDGITFSVTGLFHSTSTQQLVESIAIQRLVATQAVGLAGDTPVHIGPVTLRPRFNNVATTPAPGPGAVDLRNGYGAAFADADDPRQITPELAAWTIASAAALAVPGVASLTFFEEWGPRGIRSSGGEELPVAAAVRALAAQHGGRLLCGDSPDGLVWAIGADDTVLIANLDRRDRRVELESPDGGRVFVEVTAGSWRRTGL</sequence>
<accession>A0ABY8BVP1</accession>
<dbReference type="InterPro" id="IPR058787">
    <property type="entry name" value="ApnL_M"/>
</dbReference>
<dbReference type="RefSeq" id="WP_275277556.1">
    <property type="nucleotide sequence ID" value="NZ_CP119108.1"/>
</dbReference>
<protein>
    <submittedName>
        <fullName evidence="3">Uncharacterized protein</fullName>
    </submittedName>
</protein>
<dbReference type="InterPro" id="IPR058788">
    <property type="entry name" value="ApnL_N"/>
</dbReference>
<feature type="domain" description="D-apionate lactonase N-terminal" evidence="1">
    <location>
        <begin position="5"/>
        <end position="212"/>
    </location>
</feature>